<dbReference type="Pfam" id="PF02518">
    <property type="entry name" value="HATPase_c"/>
    <property type="match status" value="1"/>
</dbReference>
<dbReference type="RefSeq" id="WP_092159469.1">
    <property type="nucleotide sequence ID" value="NZ_FNGA01000002.1"/>
</dbReference>
<dbReference type="SMART" id="SM00387">
    <property type="entry name" value="HATPase_c"/>
    <property type="match status" value="1"/>
</dbReference>
<dbReference type="PANTHER" id="PTHR43065">
    <property type="entry name" value="SENSOR HISTIDINE KINASE"/>
    <property type="match status" value="1"/>
</dbReference>
<evidence type="ECO:0000256" key="2">
    <source>
        <dbReference type="ARBA" id="ARBA00012438"/>
    </source>
</evidence>
<dbReference type="PROSITE" id="PS50109">
    <property type="entry name" value="HIS_KIN"/>
    <property type="match status" value="1"/>
</dbReference>
<keyword evidence="5" id="KW-0472">Membrane</keyword>
<accession>A0A1G9EZ26</accession>
<keyword evidence="7" id="KW-0808">Transferase</keyword>
<keyword evidence="7" id="KW-0418">Kinase</keyword>
<dbReference type="EMBL" id="FNGA01000002">
    <property type="protein sequence ID" value="SDK81436.1"/>
    <property type="molecule type" value="Genomic_DNA"/>
</dbReference>
<dbReference type="InterPro" id="IPR003594">
    <property type="entry name" value="HATPase_dom"/>
</dbReference>
<gene>
    <name evidence="7" type="ORF">SAMN05660337_1323</name>
</gene>
<sequence length="639" mass="71825">MYNFQIITLSRHTYNNVCKHMFATVIFLMFSVLVVLSCSQAASATGKLITETKNVIYISNFSSQYAWNQEVKQSLRKEFNKLGLELNFYEEILNIRRMPEESRTRAFSTLRKLYADKYRGIKIDLVVSSDDSLLGDVGRELFPDAPFLFCYTRKDRLDELKDMDNASATIDDRTPETLINMALTLFPKTETIAVVADKAEVSMFFSNKIRQIAQIYPQRTFRFIHPEDRTDLARQLRSLEPRSIIIDVSYYSARFAKNFASPKSIVFESSDLPVFSLWSDPVGNSGLIAGLQLAPSIHGLKAAQMAIQIMEKGSAEGVLPEIIHPETFVADYEMLQYFKIHPKYFPQGTIFLNKPLTFFARHKSALLISAMIFIMLFFVIILLLEALRQKRREKKVLEIELEAESNKAKIWEQMQQAKRMQSLVTFSLGIAHDLNGVLASIGICSKLAEQEAANNITLREDLQQIQKSAERGTQILSKISMQRTLKRNKPTLLSEAVNESISILKHQIPSEIELQLFNHATAGCSELDKSEIHQIIQNLCLNAAQAIETTGFIRVTVNDNNETGQASIEVTDSGHGISDEVKGHLFEPYFTTRKSCGGTGLGLFAVHSILTAATGSINVSSRTGHGTTFSILIPMVSGE</sequence>
<dbReference type="SUPFAM" id="SSF55874">
    <property type="entry name" value="ATPase domain of HSP90 chaperone/DNA topoisomerase II/histidine kinase"/>
    <property type="match status" value="1"/>
</dbReference>
<dbReference type="AlphaFoldDB" id="A0A1G9EZ26"/>
<dbReference type="OrthoDB" id="9813024at2"/>
<evidence type="ECO:0000313" key="8">
    <source>
        <dbReference type="Proteomes" id="UP000199053"/>
    </source>
</evidence>
<comment type="catalytic activity">
    <reaction evidence="1">
        <text>ATP + protein L-histidine = ADP + protein N-phospho-L-histidine.</text>
        <dbReference type="EC" id="2.7.13.3"/>
    </reaction>
</comment>
<organism evidence="7 8">
    <name type="scientific">Maridesulfovibrio ferrireducens</name>
    <dbReference type="NCBI Taxonomy" id="246191"/>
    <lineage>
        <taxon>Bacteria</taxon>
        <taxon>Pseudomonadati</taxon>
        <taxon>Thermodesulfobacteriota</taxon>
        <taxon>Desulfovibrionia</taxon>
        <taxon>Desulfovibrionales</taxon>
        <taxon>Desulfovibrionaceae</taxon>
        <taxon>Maridesulfovibrio</taxon>
    </lineage>
</organism>
<dbReference type="Proteomes" id="UP000199053">
    <property type="component" value="Unassembled WGS sequence"/>
</dbReference>
<dbReference type="InterPro" id="IPR003661">
    <property type="entry name" value="HisK_dim/P_dom"/>
</dbReference>
<feature type="domain" description="Histidine kinase" evidence="6">
    <location>
        <begin position="429"/>
        <end position="637"/>
    </location>
</feature>
<dbReference type="InterPro" id="IPR036890">
    <property type="entry name" value="HATPase_C_sf"/>
</dbReference>
<evidence type="ECO:0000256" key="5">
    <source>
        <dbReference type="SAM" id="Phobius"/>
    </source>
</evidence>
<keyword evidence="5" id="KW-1133">Transmembrane helix</keyword>
<keyword evidence="8" id="KW-1185">Reference proteome</keyword>
<dbReference type="STRING" id="246191.SAMN05660337_1323"/>
<keyword evidence="4" id="KW-0175">Coiled coil</keyword>
<dbReference type="PANTHER" id="PTHR43065:SF42">
    <property type="entry name" value="TWO-COMPONENT SENSOR PPRA"/>
    <property type="match status" value="1"/>
</dbReference>
<feature type="coiled-coil region" evidence="4">
    <location>
        <begin position="384"/>
        <end position="414"/>
    </location>
</feature>
<reference evidence="8" key="1">
    <citation type="submission" date="2016-10" db="EMBL/GenBank/DDBJ databases">
        <authorList>
            <person name="Varghese N."/>
            <person name="Submissions S."/>
        </authorList>
    </citation>
    <scope>NUCLEOTIDE SEQUENCE [LARGE SCALE GENOMIC DNA]</scope>
    <source>
        <strain evidence="8">DSM 16995</strain>
    </source>
</reference>
<proteinExistence type="predicted"/>
<feature type="transmembrane region" description="Helical" evidence="5">
    <location>
        <begin position="365"/>
        <end position="387"/>
    </location>
</feature>
<dbReference type="Gene3D" id="3.30.565.10">
    <property type="entry name" value="Histidine kinase-like ATPase, C-terminal domain"/>
    <property type="match status" value="1"/>
</dbReference>
<keyword evidence="5" id="KW-0812">Transmembrane</keyword>
<evidence type="ECO:0000259" key="6">
    <source>
        <dbReference type="PROSITE" id="PS50109"/>
    </source>
</evidence>
<dbReference type="EC" id="2.7.13.3" evidence="2"/>
<evidence type="ECO:0000256" key="3">
    <source>
        <dbReference type="ARBA" id="ARBA00022553"/>
    </source>
</evidence>
<dbReference type="Gene3D" id="1.10.287.130">
    <property type="match status" value="1"/>
</dbReference>
<dbReference type="GO" id="GO:0000155">
    <property type="term" value="F:phosphorelay sensor kinase activity"/>
    <property type="evidence" value="ECO:0007669"/>
    <property type="project" value="InterPro"/>
</dbReference>
<keyword evidence="3" id="KW-0597">Phosphoprotein</keyword>
<dbReference type="InterPro" id="IPR004358">
    <property type="entry name" value="Sig_transdc_His_kin-like_C"/>
</dbReference>
<dbReference type="InterPro" id="IPR005467">
    <property type="entry name" value="His_kinase_dom"/>
</dbReference>
<evidence type="ECO:0000256" key="4">
    <source>
        <dbReference type="SAM" id="Coils"/>
    </source>
</evidence>
<dbReference type="CDD" id="cd00082">
    <property type="entry name" value="HisKA"/>
    <property type="match status" value="1"/>
</dbReference>
<evidence type="ECO:0000313" key="7">
    <source>
        <dbReference type="EMBL" id="SDK81436.1"/>
    </source>
</evidence>
<name>A0A1G9EZ26_9BACT</name>
<evidence type="ECO:0000256" key="1">
    <source>
        <dbReference type="ARBA" id="ARBA00000085"/>
    </source>
</evidence>
<dbReference type="PRINTS" id="PR00344">
    <property type="entry name" value="BCTRLSENSOR"/>
</dbReference>
<protein>
    <recommendedName>
        <fullName evidence="2">histidine kinase</fullName>
        <ecNumber evidence="2">2.7.13.3</ecNumber>
    </recommendedName>
</protein>